<protein>
    <submittedName>
        <fullName evidence="2">Uncharacterized protein</fullName>
    </submittedName>
</protein>
<dbReference type="Proteomes" id="UP000807469">
    <property type="component" value="Unassembled WGS sequence"/>
</dbReference>
<feature type="region of interest" description="Disordered" evidence="1">
    <location>
        <begin position="468"/>
        <end position="498"/>
    </location>
</feature>
<sequence>MSPIAPADTLIWAPPSRALAGFPDIYVMSAPHPHRVAQHGRNLYYITNLEKTAMTTALEIETRSELVYGSEEDAVAQGFIGLCTLDFLFSRPTDGNVNGKDDVLVAASFDGEDLPTELTEELERVIGVVMGPRSQRDLYSENGTSFERTNPTKVKKARAYTIGDTYQVQKSVTAPAADGRVDRQTAEVLAMRGDVLKIATSIAIHNMKSTPPEILAHLKINSDLINMPEIGVDGNVAFSSCQLNISPVDAHGSTSSMASSLGQFGDKHRDDHDSLAGFTHVTTTGDFDDTYDAGRFFLAFPGIFMKNTRNGSFAFSGLRAHGGTPIVAPPGVGRNERKRRGRLNLVCYPKAGCLTVKQKYAFSTLPTSEGLEILYIPPELSLESFNPLHRPNHSTFCHDGHIIMSREAQMRFMAKSLYCFSKVVMQQVDPSVSGAVDPEMFMRAFSFEDDAGHRQALSRYARPLMTMPIDETSTPSDPGPSSSLNVVNDPPSPSPADEPLWKTYVVNAGSKDSVKLGRSLVDAFVAKYSAHIPWAVANRAKAKRDSQKAATSTKPFTSLYSVLLPAPARKGNKKGRSKSTPLPPESEDESPDPEPESPAPESDDEPSDEGECVQTGDFTTMRPLPKRARLAEDKVAEPTMRPLAAEATTFIAYNKLPPFLSKISMESVTKEVMDMELGVIAFDSVSRSTGVADAATHVIKSSKLIEDHPFASGTIFSFRTTWNAINALLRSSEQDLLRIRCQRVLIMLATRNLWRWLDSVIPLAIRSENFAHIPWLCLLVELVKNGLNNPVSQRTLTPSDAGLAMDGTPAVLPVLDPHSSKSMNDQLIEGVCYVLSTWLCYPALEKGLPKARFIHALLRDAAPGALLLDAVWDAFVDDSGLKIARALDVRSWSSEFDAASTPQHPLYAEGSEMWRSLANIGALIAKLVGDETMQGIPAITPGIVDTLMERRRSSFKLFIRQACQSTFCNETIKDESTFQKALSTNGDLYNPLRDHGPTRLRMSSADGPLAGPRAFTFEGIFSAIISRAITFNTEFSRTGRMYFTSLDDLDDACEELGVRDPERFCNPCAYGNRINGRSMDLAPAYWEALQKHWSNVVTTGEWDAMAALNFFRGLDANRKARFPQLGQLGSFLLVGDLIRAKVVRPFSEDDALNVIFKLKTDAVKGLKILGLVPPAGITLDHFRAGFQRAAALFEDGLCDDAKESISVDILSQNNCHAR</sequence>
<comment type="caution">
    <text evidence="2">The sequence shown here is derived from an EMBL/GenBank/DDBJ whole genome shotgun (WGS) entry which is preliminary data.</text>
</comment>
<feature type="region of interest" description="Disordered" evidence="1">
    <location>
        <begin position="567"/>
        <end position="626"/>
    </location>
</feature>
<gene>
    <name evidence="2" type="ORF">BDN70DRAFT_900048</name>
</gene>
<organism evidence="2 3">
    <name type="scientific">Pholiota conissans</name>
    <dbReference type="NCBI Taxonomy" id="109636"/>
    <lineage>
        <taxon>Eukaryota</taxon>
        <taxon>Fungi</taxon>
        <taxon>Dikarya</taxon>
        <taxon>Basidiomycota</taxon>
        <taxon>Agaricomycotina</taxon>
        <taxon>Agaricomycetes</taxon>
        <taxon>Agaricomycetidae</taxon>
        <taxon>Agaricales</taxon>
        <taxon>Agaricineae</taxon>
        <taxon>Strophariaceae</taxon>
        <taxon>Pholiota</taxon>
    </lineage>
</organism>
<dbReference type="AlphaFoldDB" id="A0A9P6CUZ6"/>
<name>A0A9P6CUZ6_9AGAR</name>
<feature type="compositionally biased region" description="Acidic residues" evidence="1">
    <location>
        <begin position="585"/>
        <end position="611"/>
    </location>
</feature>
<keyword evidence="3" id="KW-1185">Reference proteome</keyword>
<evidence type="ECO:0000256" key="1">
    <source>
        <dbReference type="SAM" id="MobiDB-lite"/>
    </source>
</evidence>
<proteinExistence type="predicted"/>
<evidence type="ECO:0000313" key="2">
    <source>
        <dbReference type="EMBL" id="KAF9473078.1"/>
    </source>
</evidence>
<evidence type="ECO:0000313" key="3">
    <source>
        <dbReference type="Proteomes" id="UP000807469"/>
    </source>
</evidence>
<accession>A0A9P6CUZ6</accession>
<reference evidence="2" key="1">
    <citation type="submission" date="2020-11" db="EMBL/GenBank/DDBJ databases">
        <authorList>
            <consortium name="DOE Joint Genome Institute"/>
            <person name="Ahrendt S."/>
            <person name="Riley R."/>
            <person name="Andreopoulos W."/>
            <person name="Labutti K."/>
            <person name="Pangilinan J."/>
            <person name="Ruiz-Duenas F.J."/>
            <person name="Barrasa J.M."/>
            <person name="Sanchez-Garcia M."/>
            <person name="Camarero S."/>
            <person name="Miyauchi S."/>
            <person name="Serrano A."/>
            <person name="Linde D."/>
            <person name="Babiker R."/>
            <person name="Drula E."/>
            <person name="Ayuso-Fernandez I."/>
            <person name="Pacheco R."/>
            <person name="Padilla G."/>
            <person name="Ferreira P."/>
            <person name="Barriuso J."/>
            <person name="Kellner H."/>
            <person name="Castanera R."/>
            <person name="Alfaro M."/>
            <person name="Ramirez L."/>
            <person name="Pisabarro A.G."/>
            <person name="Kuo A."/>
            <person name="Tritt A."/>
            <person name="Lipzen A."/>
            <person name="He G."/>
            <person name="Yan M."/>
            <person name="Ng V."/>
            <person name="Cullen D."/>
            <person name="Martin F."/>
            <person name="Rosso M.-N."/>
            <person name="Henrissat B."/>
            <person name="Hibbett D."/>
            <person name="Martinez A.T."/>
            <person name="Grigoriev I.V."/>
        </authorList>
    </citation>
    <scope>NUCLEOTIDE SEQUENCE</scope>
    <source>
        <strain evidence="2">CIRM-BRFM 674</strain>
    </source>
</reference>
<feature type="compositionally biased region" description="Low complexity" evidence="1">
    <location>
        <begin position="472"/>
        <end position="483"/>
    </location>
</feature>
<dbReference type="OrthoDB" id="2934473at2759"/>
<dbReference type="EMBL" id="MU155472">
    <property type="protein sequence ID" value="KAF9473078.1"/>
    <property type="molecule type" value="Genomic_DNA"/>
</dbReference>